<protein>
    <recommendedName>
        <fullName evidence="1">Sporulation stage II protein D amidase enhancer LytB N-terminal domain-containing protein</fullName>
    </recommendedName>
</protein>
<dbReference type="GO" id="GO:0030435">
    <property type="term" value="P:sporulation resulting in formation of a cellular spore"/>
    <property type="evidence" value="ECO:0007669"/>
    <property type="project" value="InterPro"/>
</dbReference>
<evidence type="ECO:0000313" key="2">
    <source>
        <dbReference type="EMBL" id="PKD44934.1"/>
    </source>
</evidence>
<dbReference type="EMBL" id="PISP01000001">
    <property type="protein sequence ID" value="PKD44934.1"/>
    <property type="molecule type" value="Genomic_DNA"/>
</dbReference>
<dbReference type="InterPro" id="IPR013693">
    <property type="entry name" value="SpoIID/LytB_N"/>
</dbReference>
<dbReference type="AlphaFoldDB" id="A0A2N0VL90"/>
<dbReference type="NCBIfam" id="TIGR02669">
    <property type="entry name" value="SpoIID_LytB"/>
    <property type="match status" value="1"/>
</dbReference>
<comment type="caution">
    <text evidence="2">The sequence shown here is derived from an EMBL/GenBank/DDBJ whole genome shotgun (WGS) entry which is preliminary data.</text>
</comment>
<dbReference type="Pfam" id="PF08486">
    <property type="entry name" value="SpoIID"/>
    <property type="match status" value="1"/>
</dbReference>
<dbReference type="Proteomes" id="UP000233398">
    <property type="component" value="Unassembled WGS sequence"/>
</dbReference>
<dbReference type="OrthoDB" id="9794671at2"/>
<name>A0A2N0VL90_9BACT</name>
<evidence type="ECO:0000313" key="3">
    <source>
        <dbReference type="Proteomes" id="UP000233398"/>
    </source>
</evidence>
<accession>A0A2N0VL90</accession>
<organism evidence="2 3">
    <name type="scientific">Rhodohalobacter barkolensis</name>
    <dbReference type="NCBI Taxonomy" id="2053187"/>
    <lineage>
        <taxon>Bacteria</taxon>
        <taxon>Pseudomonadati</taxon>
        <taxon>Balneolota</taxon>
        <taxon>Balneolia</taxon>
        <taxon>Balneolales</taxon>
        <taxon>Balneolaceae</taxon>
        <taxon>Rhodohalobacter</taxon>
    </lineage>
</organism>
<proteinExistence type="predicted"/>
<dbReference type="InterPro" id="IPR013486">
    <property type="entry name" value="SpoIID/LytB"/>
</dbReference>
<dbReference type="RefSeq" id="WP_101072222.1">
    <property type="nucleotide sequence ID" value="NZ_PISP01000001.1"/>
</dbReference>
<gene>
    <name evidence="2" type="ORF">CWD77_05600</name>
</gene>
<reference evidence="2 3" key="1">
    <citation type="submission" date="2017-11" db="EMBL/GenBank/DDBJ databases">
        <title>Rhodohalobacter 15182 sp. nov., isolated from a salt lake.</title>
        <authorList>
            <person name="Han S."/>
        </authorList>
    </citation>
    <scope>NUCLEOTIDE SEQUENCE [LARGE SCALE GENOMIC DNA]</scope>
    <source>
        <strain evidence="2 3">15182</strain>
    </source>
</reference>
<keyword evidence="3" id="KW-1185">Reference proteome</keyword>
<feature type="domain" description="Sporulation stage II protein D amidase enhancer LytB N-terminal" evidence="1">
    <location>
        <begin position="136"/>
        <end position="225"/>
    </location>
</feature>
<sequence>MHRIFFIPFLICITGFLLFGSARVDPVGQNNLLDLRDAETVRVLILEREQPNVIRVNAKESPINFRLDDKSLTLQPADGFAFLFFEKDHIRLQMDGRSLVVQKVVIENPAGLIQLFSTETGTRYYRGDFDISRTNSTKIQIINSVGLEDYVTSVIGSEMNFTETDALKSQAVVSRTYTLWSIHRSEWTSFHLKDHEQNQVYLGELPGRPDYAEAAKATAGEILMWSDKLILAAYSSTCGGVTGNNIDVWDGDDLPYLNSVKDYQMCEISPHYEWETDIPTTEFFDFIRSRYGFSAIRFNTKTHPSGRISEISFYDSSSRKLSFGGNEFRLILNRHYEDMSLKSTLFTVHEDDGTIHFSGNGLGHGVGMCQWGAKGFANAGWNYSDILSFYFSGTKIVDLNNIEDQKIALSN</sequence>
<evidence type="ECO:0000259" key="1">
    <source>
        <dbReference type="Pfam" id="PF08486"/>
    </source>
</evidence>